<sequence>MLSALEVTPTQLTVVIFDPLGRRLASFAQDDAGLHTHSAPPEWDTRLAQQMLLAIYLHHIPSSAWNFQGSDWSITTTQRSRALLFRQQIQLQIDYADDSSKQDRRISYPGQPLVLDIRTLSRTAL</sequence>
<organism evidence="1 2">
    <name type="scientific">Zhongshania borealis</name>
    <dbReference type="NCBI Taxonomy" id="889488"/>
    <lineage>
        <taxon>Bacteria</taxon>
        <taxon>Pseudomonadati</taxon>
        <taxon>Pseudomonadota</taxon>
        <taxon>Gammaproteobacteria</taxon>
        <taxon>Cellvibrionales</taxon>
        <taxon>Spongiibacteraceae</taxon>
        <taxon>Zhongshania</taxon>
    </lineage>
</organism>
<gene>
    <name evidence="1" type="ORF">GCM10022414_10650</name>
</gene>
<dbReference type="InterPro" id="IPR021675">
    <property type="entry name" value="DUF3261"/>
</dbReference>
<reference evidence="2" key="1">
    <citation type="journal article" date="2019" name="Int. J. Syst. Evol. Microbiol.">
        <title>The Global Catalogue of Microorganisms (GCM) 10K type strain sequencing project: providing services to taxonomists for standard genome sequencing and annotation.</title>
        <authorList>
            <consortium name="The Broad Institute Genomics Platform"/>
            <consortium name="The Broad Institute Genome Sequencing Center for Infectious Disease"/>
            <person name="Wu L."/>
            <person name="Ma J."/>
        </authorList>
    </citation>
    <scope>NUCLEOTIDE SEQUENCE [LARGE SCALE GENOMIC DNA]</scope>
    <source>
        <strain evidence="2">JCM 17304</strain>
    </source>
</reference>
<protein>
    <submittedName>
        <fullName evidence="1">Uncharacterized protein</fullName>
    </submittedName>
</protein>
<accession>A0ABP7WJ42</accession>
<dbReference type="EMBL" id="BAABDM010000001">
    <property type="protein sequence ID" value="GAA4089508.1"/>
    <property type="molecule type" value="Genomic_DNA"/>
</dbReference>
<keyword evidence="2" id="KW-1185">Reference proteome</keyword>
<name>A0ABP7WJ42_9GAMM</name>
<evidence type="ECO:0000313" key="2">
    <source>
        <dbReference type="Proteomes" id="UP001500392"/>
    </source>
</evidence>
<dbReference type="Pfam" id="PF11659">
    <property type="entry name" value="DUF3261"/>
    <property type="match status" value="1"/>
</dbReference>
<proteinExistence type="predicted"/>
<dbReference type="Proteomes" id="UP001500392">
    <property type="component" value="Unassembled WGS sequence"/>
</dbReference>
<evidence type="ECO:0000313" key="1">
    <source>
        <dbReference type="EMBL" id="GAA4089508.1"/>
    </source>
</evidence>
<comment type="caution">
    <text evidence="1">The sequence shown here is derived from an EMBL/GenBank/DDBJ whole genome shotgun (WGS) entry which is preliminary data.</text>
</comment>